<name>A0A4Y2NUV3_ARAVE</name>
<protein>
    <submittedName>
        <fullName evidence="1">Uncharacterized protein</fullName>
    </submittedName>
</protein>
<organism evidence="1 2">
    <name type="scientific">Araneus ventricosus</name>
    <name type="common">Orbweaver spider</name>
    <name type="synonym">Epeira ventricosa</name>
    <dbReference type="NCBI Taxonomy" id="182803"/>
    <lineage>
        <taxon>Eukaryota</taxon>
        <taxon>Metazoa</taxon>
        <taxon>Ecdysozoa</taxon>
        <taxon>Arthropoda</taxon>
        <taxon>Chelicerata</taxon>
        <taxon>Arachnida</taxon>
        <taxon>Araneae</taxon>
        <taxon>Araneomorphae</taxon>
        <taxon>Entelegynae</taxon>
        <taxon>Araneoidea</taxon>
        <taxon>Araneidae</taxon>
        <taxon>Araneus</taxon>
    </lineage>
</organism>
<accession>A0A4Y2NUV3</accession>
<comment type="caution">
    <text evidence="1">The sequence shown here is derived from an EMBL/GenBank/DDBJ whole genome shotgun (WGS) entry which is preliminary data.</text>
</comment>
<dbReference type="AlphaFoldDB" id="A0A4Y2NUV3"/>
<dbReference type="Proteomes" id="UP000499080">
    <property type="component" value="Unassembled WGS sequence"/>
</dbReference>
<gene>
    <name evidence="1" type="ORF">AVEN_77173_1</name>
</gene>
<reference evidence="1 2" key="1">
    <citation type="journal article" date="2019" name="Sci. Rep.">
        <title>Orb-weaving spider Araneus ventricosus genome elucidates the spidroin gene catalogue.</title>
        <authorList>
            <person name="Kono N."/>
            <person name="Nakamura H."/>
            <person name="Ohtoshi R."/>
            <person name="Moran D.A.P."/>
            <person name="Shinohara A."/>
            <person name="Yoshida Y."/>
            <person name="Fujiwara M."/>
            <person name="Mori M."/>
            <person name="Tomita M."/>
            <person name="Arakawa K."/>
        </authorList>
    </citation>
    <scope>NUCLEOTIDE SEQUENCE [LARGE SCALE GENOMIC DNA]</scope>
</reference>
<keyword evidence="2" id="KW-1185">Reference proteome</keyword>
<sequence>CLTDVWNLFDQENLIKRRPVTSSPRATIPSHELYLLLSKQSWRNITVPHLVSDYLVEDTPSPVAEKSIAAVRRCLYNGALFSRMLVVCFSPTQQQRCARLWGDQRTVEAINISPMNAALL</sequence>
<evidence type="ECO:0000313" key="2">
    <source>
        <dbReference type="Proteomes" id="UP000499080"/>
    </source>
</evidence>
<proteinExistence type="predicted"/>
<dbReference type="EMBL" id="BGPR01211723">
    <property type="protein sequence ID" value="GBN43385.1"/>
    <property type="molecule type" value="Genomic_DNA"/>
</dbReference>
<feature type="non-terminal residue" evidence="1">
    <location>
        <position position="1"/>
    </location>
</feature>
<evidence type="ECO:0000313" key="1">
    <source>
        <dbReference type="EMBL" id="GBN43385.1"/>
    </source>
</evidence>